<evidence type="ECO:0000313" key="2">
    <source>
        <dbReference type="EMBL" id="RUO58446.1"/>
    </source>
</evidence>
<organism evidence="2 3">
    <name type="scientific">Idiomarina fontislapidosi</name>
    <dbReference type="NCBI Taxonomy" id="263723"/>
    <lineage>
        <taxon>Bacteria</taxon>
        <taxon>Pseudomonadati</taxon>
        <taxon>Pseudomonadota</taxon>
        <taxon>Gammaproteobacteria</taxon>
        <taxon>Alteromonadales</taxon>
        <taxon>Idiomarinaceae</taxon>
        <taxon>Idiomarina</taxon>
    </lineage>
</organism>
<dbReference type="OrthoDB" id="6238651at2"/>
<feature type="transmembrane region" description="Helical" evidence="1">
    <location>
        <begin position="63"/>
        <end position="80"/>
    </location>
</feature>
<protein>
    <submittedName>
        <fullName evidence="2">Uncharacterized protein</fullName>
    </submittedName>
</protein>
<dbReference type="AlphaFoldDB" id="A0A432YC59"/>
<sequence length="96" mass="11146">MKSSEWNTLNVGHHTRLKSRKLWAASIYSVMSIALIGAIIFVADWLNTMFTESHTFLSQHPKLYTVSIIVMLTAGTMLIIERSLAKKHRYHEWRDD</sequence>
<evidence type="ECO:0000313" key="3">
    <source>
        <dbReference type="Proteomes" id="UP000287330"/>
    </source>
</evidence>
<keyword evidence="1" id="KW-0812">Transmembrane</keyword>
<dbReference type="RefSeq" id="WP_110572758.1">
    <property type="nucleotide sequence ID" value="NZ_PIPV01000001.1"/>
</dbReference>
<accession>A0A432YC59</accession>
<keyword evidence="3" id="KW-1185">Reference proteome</keyword>
<keyword evidence="1" id="KW-1133">Transmembrane helix</keyword>
<gene>
    <name evidence="2" type="ORF">CWE25_02325</name>
</gene>
<dbReference type="EMBL" id="PIPV01000001">
    <property type="protein sequence ID" value="RUO58446.1"/>
    <property type="molecule type" value="Genomic_DNA"/>
</dbReference>
<reference evidence="3" key="1">
    <citation type="journal article" date="2018" name="Front. Microbiol.">
        <title>Genome-Based Analysis Reveals the Taxonomy and Diversity of the Family Idiomarinaceae.</title>
        <authorList>
            <person name="Liu Y."/>
            <person name="Lai Q."/>
            <person name="Shao Z."/>
        </authorList>
    </citation>
    <scope>NUCLEOTIDE SEQUENCE [LARGE SCALE GENOMIC DNA]</scope>
    <source>
        <strain evidence="3">F23</strain>
    </source>
</reference>
<keyword evidence="1" id="KW-0472">Membrane</keyword>
<evidence type="ECO:0000256" key="1">
    <source>
        <dbReference type="SAM" id="Phobius"/>
    </source>
</evidence>
<proteinExistence type="predicted"/>
<name>A0A432YC59_9GAMM</name>
<comment type="caution">
    <text evidence="2">The sequence shown here is derived from an EMBL/GenBank/DDBJ whole genome shotgun (WGS) entry which is preliminary data.</text>
</comment>
<dbReference type="Proteomes" id="UP000287330">
    <property type="component" value="Unassembled WGS sequence"/>
</dbReference>
<feature type="transmembrane region" description="Helical" evidence="1">
    <location>
        <begin position="22"/>
        <end position="43"/>
    </location>
</feature>